<dbReference type="InterPro" id="IPR002346">
    <property type="entry name" value="Mopterin_DH_FAD-bd"/>
</dbReference>
<dbReference type="Proteomes" id="UP000196640">
    <property type="component" value="Unassembled WGS sequence"/>
</dbReference>
<accession>A0A212ALE8</accession>
<dbReference type="InterPro" id="IPR036318">
    <property type="entry name" value="FAD-bd_PCMH-like_sf"/>
</dbReference>
<dbReference type="Gene3D" id="3.30.465.10">
    <property type="match status" value="1"/>
</dbReference>
<keyword evidence="3" id="KW-0560">Oxidoreductase</keyword>
<dbReference type="EMBL" id="NIPV01000026">
    <property type="protein sequence ID" value="OWJ76444.1"/>
    <property type="molecule type" value="Genomic_DNA"/>
</dbReference>
<keyword evidence="2" id="KW-0274">FAD</keyword>
<evidence type="ECO:0000256" key="2">
    <source>
        <dbReference type="ARBA" id="ARBA00022827"/>
    </source>
</evidence>
<dbReference type="EMBL" id="NIPX01000028">
    <property type="protein sequence ID" value="OWJ82285.1"/>
    <property type="molecule type" value="Genomic_DNA"/>
</dbReference>
<evidence type="ECO:0000313" key="8">
    <source>
        <dbReference type="Proteomes" id="UP000214673"/>
    </source>
</evidence>
<evidence type="ECO:0000313" key="5">
    <source>
        <dbReference type="EMBL" id="OWJ76444.1"/>
    </source>
</evidence>
<dbReference type="SUPFAM" id="SSF55447">
    <property type="entry name" value="CO dehydrogenase flavoprotein C-terminal domain-like"/>
    <property type="match status" value="1"/>
</dbReference>
<sequence>MRDFAYHRPRDLAEALALLADDDEAMVLAGGQTLLPTLKQGLNQPSALIDLSGIAGLSDIREVAGGFEIGAMATHAAVAGDPGLLRRFPAFARLARQIGDPHIRNRGTIGGSLANNDPSADYPAALLACGAVIVTDRSEFQVEEFFAGLFTTALDFGEIITRIKVPQPRRFGYASIRNPASRYASTGVAVAERQDGTTVVAVTGAGQDGVYRWSEAEARLNDDFSVAVVESLMPDADDMIADARTPGAYRAALVLAMTKAAVRAAHQQQPCRGSTDGDDGS</sequence>
<protein>
    <submittedName>
        <fullName evidence="6">Carbon monoxide dehydrogenase</fullName>
    </submittedName>
</protein>
<dbReference type="OrthoDB" id="9793944at2"/>
<evidence type="ECO:0000313" key="7">
    <source>
        <dbReference type="Proteomes" id="UP000196640"/>
    </source>
</evidence>
<comment type="caution">
    <text evidence="6">The sequence shown here is derived from an EMBL/GenBank/DDBJ whole genome shotgun (WGS) entry which is preliminary data.</text>
</comment>
<reference evidence="7 8" key="1">
    <citation type="submission" date="2016-11" db="EMBL/GenBank/DDBJ databases">
        <title>Comparison of Traditional DNA-DNA Hybridization with In Silico Genomic Analysis.</title>
        <authorList>
            <person name="Nicholson A.C."/>
            <person name="Sammons S."/>
            <person name="Humrighouse B.W."/>
            <person name="Graziano J."/>
            <person name="Lasker B."/>
            <person name="Whitney A.M."/>
            <person name="Mcquiston J.R."/>
        </authorList>
    </citation>
    <scope>NUCLEOTIDE SEQUENCE [LARGE SCALE GENOMIC DNA]</scope>
    <source>
        <strain evidence="5 8">H1892</strain>
        <strain evidence="6 7">H2381</strain>
    </source>
</reference>
<gene>
    <name evidence="6" type="ORF">CDV52_15245</name>
    <name evidence="5" type="ORF">CDV53_07905</name>
</gene>
<dbReference type="InterPro" id="IPR036683">
    <property type="entry name" value="CO_DH_flav_C_dom_sf"/>
</dbReference>
<dbReference type="STRING" id="366616.CG51_01990"/>
<name>A0A212ALE8_9RHOB</name>
<dbReference type="InterPro" id="IPR051312">
    <property type="entry name" value="Diverse_Substr_Oxidored"/>
</dbReference>
<dbReference type="PANTHER" id="PTHR42659:SF2">
    <property type="entry name" value="XANTHINE DEHYDROGENASE SUBUNIT C-RELATED"/>
    <property type="match status" value="1"/>
</dbReference>
<feature type="domain" description="FAD-binding PCMH-type" evidence="4">
    <location>
        <begin position="1"/>
        <end position="170"/>
    </location>
</feature>
<dbReference type="GO" id="GO:0016491">
    <property type="term" value="F:oxidoreductase activity"/>
    <property type="evidence" value="ECO:0007669"/>
    <property type="project" value="UniProtKB-KW"/>
</dbReference>
<evidence type="ECO:0000256" key="3">
    <source>
        <dbReference type="ARBA" id="ARBA00023002"/>
    </source>
</evidence>
<evidence type="ECO:0000313" key="6">
    <source>
        <dbReference type="EMBL" id="OWJ82285.1"/>
    </source>
</evidence>
<dbReference type="AlphaFoldDB" id="A0A212ALE8"/>
<dbReference type="GO" id="GO:0071949">
    <property type="term" value="F:FAD binding"/>
    <property type="evidence" value="ECO:0007669"/>
    <property type="project" value="InterPro"/>
</dbReference>
<dbReference type="SMART" id="SM01092">
    <property type="entry name" value="CO_deh_flav_C"/>
    <property type="match status" value="1"/>
</dbReference>
<dbReference type="RefSeq" id="WP_051930354.1">
    <property type="nucleotide sequence ID" value="NZ_CALUEG010000041.1"/>
</dbReference>
<dbReference type="Pfam" id="PF00941">
    <property type="entry name" value="FAD_binding_5"/>
    <property type="match status" value="1"/>
</dbReference>
<dbReference type="InterPro" id="IPR005107">
    <property type="entry name" value="CO_DH_flav_C"/>
</dbReference>
<dbReference type="InterPro" id="IPR016167">
    <property type="entry name" value="FAD-bd_PCMH_sub1"/>
</dbReference>
<dbReference type="Proteomes" id="UP000214673">
    <property type="component" value="Unassembled WGS sequence"/>
</dbReference>
<evidence type="ECO:0000259" key="4">
    <source>
        <dbReference type="PROSITE" id="PS51387"/>
    </source>
</evidence>
<dbReference type="PANTHER" id="PTHR42659">
    <property type="entry name" value="XANTHINE DEHYDROGENASE SUBUNIT C-RELATED"/>
    <property type="match status" value="1"/>
</dbReference>
<dbReference type="InterPro" id="IPR016169">
    <property type="entry name" value="FAD-bd_PCMH_sub2"/>
</dbReference>
<keyword evidence="8" id="KW-1185">Reference proteome</keyword>
<organism evidence="6 7">
    <name type="scientific">Haematobacter missouriensis</name>
    <dbReference type="NCBI Taxonomy" id="366616"/>
    <lineage>
        <taxon>Bacteria</taxon>
        <taxon>Pseudomonadati</taxon>
        <taxon>Pseudomonadota</taxon>
        <taxon>Alphaproteobacteria</taxon>
        <taxon>Rhodobacterales</taxon>
        <taxon>Paracoccaceae</taxon>
        <taxon>Haematobacter</taxon>
    </lineage>
</organism>
<dbReference type="Gene3D" id="3.30.43.10">
    <property type="entry name" value="Uridine Diphospho-n-acetylenolpyruvylglucosamine Reductase, domain 2"/>
    <property type="match status" value="1"/>
</dbReference>
<dbReference type="PROSITE" id="PS51387">
    <property type="entry name" value="FAD_PCMH"/>
    <property type="match status" value="1"/>
</dbReference>
<proteinExistence type="predicted"/>
<keyword evidence="1" id="KW-0285">Flavoprotein</keyword>
<dbReference type="InterPro" id="IPR016166">
    <property type="entry name" value="FAD-bd_PCMH"/>
</dbReference>
<dbReference type="SUPFAM" id="SSF56176">
    <property type="entry name" value="FAD-binding/transporter-associated domain-like"/>
    <property type="match status" value="1"/>
</dbReference>
<evidence type="ECO:0000256" key="1">
    <source>
        <dbReference type="ARBA" id="ARBA00022630"/>
    </source>
</evidence>